<comment type="caution">
    <text evidence="1">The sequence shown here is derived from an EMBL/GenBank/DDBJ whole genome shotgun (WGS) entry which is preliminary data.</text>
</comment>
<protein>
    <recommendedName>
        <fullName evidence="3">Serine protease inhibitor</fullName>
    </recommendedName>
</protein>
<evidence type="ECO:0000313" key="2">
    <source>
        <dbReference type="Proteomes" id="UP000292702"/>
    </source>
</evidence>
<dbReference type="Proteomes" id="UP000292702">
    <property type="component" value="Unassembled WGS sequence"/>
</dbReference>
<proteinExistence type="predicted"/>
<evidence type="ECO:0000313" key="1">
    <source>
        <dbReference type="EMBL" id="TCD69116.1"/>
    </source>
</evidence>
<dbReference type="AlphaFoldDB" id="A0A4R0RN82"/>
<dbReference type="Gene3D" id="2.80.10.50">
    <property type="match status" value="1"/>
</dbReference>
<dbReference type="CDD" id="cd23428">
    <property type="entry name" value="beta-trefoil_Ricin_SPI"/>
    <property type="match status" value="1"/>
</dbReference>
<dbReference type="STRING" id="92696.A0A4R0RN82"/>
<organism evidence="1 2">
    <name type="scientific">Steccherinum ochraceum</name>
    <dbReference type="NCBI Taxonomy" id="92696"/>
    <lineage>
        <taxon>Eukaryota</taxon>
        <taxon>Fungi</taxon>
        <taxon>Dikarya</taxon>
        <taxon>Basidiomycota</taxon>
        <taxon>Agaricomycotina</taxon>
        <taxon>Agaricomycetes</taxon>
        <taxon>Polyporales</taxon>
        <taxon>Steccherinaceae</taxon>
        <taxon>Steccherinum</taxon>
    </lineage>
</organism>
<evidence type="ECO:0008006" key="3">
    <source>
        <dbReference type="Google" id="ProtNLM"/>
    </source>
</evidence>
<accession>A0A4R0RN82</accession>
<gene>
    <name evidence="1" type="ORF">EIP91_008758</name>
</gene>
<reference evidence="1 2" key="1">
    <citation type="submission" date="2018-11" db="EMBL/GenBank/DDBJ databases">
        <title>Genome assembly of Steccherinum ochraceum LE-BIN_3174, the white-rot fungus of the Steccherinaceae family (The Residual Polyporoid clade, Polyporales, Basidiomycota).</title>
        <authorList>
            <person name="Fedorova T.V."/>
            <person name="Glazunova O.A."/>
            <person name="Landesman E.O."/>
            <person name="Moiseenko K.V."/>
            <person name="Psurtseva N.V."/>
            <person name="Savinova O.S."/>
            <person name="Shakhova N.V."/>
            <person name="Tyazhelova T.V."/>
            <person name="Vasina D.V."/>
        </authorList>
    </citation>
    <scope>NUCLEOTIDE SEQUENCE [LARGE SCALE GENOMIC DNA]</scope>
    <source>
        <strain evidence="1 2">LE-BIN_3174</strain>
    </source>
</reference>
<sequence length="165" mass="18369">MSLESGTYIIINHQHEGFVSRARIEDRSGLPKPVFVLPVGVQPTGKWRVDKTSEGKYVLSALGSPTGYWERDGTRTLYAFLNGPLDENARPVDWTIREVDTTTGRYGYIVETTLPGGEKVGWSTDDVPTGVFGIHIAVKPLVSTRSEPPQFLPSDVFQFERVKDD</sequence>
<name>A0A4R0RN82_9APHY</name>
<dbReference type="EMBL" id="RWJN01000049">
    <property type="protein sequence ID" value="TCD69116.1"/>
    <property type="molecule type" value="Genomic_DNA"/>
</dbReference>
<dbReference type="InterPro" id="IPR031755">
    <property type="entry name" value="Inhibitor_I66"/>
</dbReference>
<dbReference type="Pfam" id="PF16850">
    <property type="entry name" value="Inhibitor_I66"/>
    <property type="match status" value="1"/>
</dbReference>
<dbReference type="GO" id="GO:0004867">
    <property type="term" value="F:serine-type endopeptidase inhibitor activity"/>
    <property type="evidence" value="ECO:0007669"/>
    <property type="project" value="InterPro"/>
</dbReference>
<keyword evidence="2" id="KW-1185">Reference proteome</keyword>
<dbReference type="OrthoDB" id="2794653at2759"/>